<name>A0AAP0I882_9MAGN</name>
<evidence type="ECO:0000313" key="2">
    <source>
        <dbReference type="Proteomes" id="UP001417504"/>
    </source>
</evidence>
<dbReference type="AlphaFoldDB" id="A0AAP0I882"/>
<comment type="caution">
    <text evidence="1">The sequence shown here is derived from an EMBL/GenBank/DDBJ whole genome shotgun (WGS) entry which is preliminary data.</text>
</comment>
<sequence>MQAGVSKTPVQRCSAKDTVATPSVFQLTVSPTYVFGRNPRGTRREDAAMTNEVTTSLTYELGSKSNLHAMETPSRLLYATASRRRVTVHKVNFYESFGNFQAYLDPQSNKGKAPELRDLL</sequence>
<gene>
    <name evidence="1" type="ORF">Sjap_018586</name>
</gene>
<keyword evidence="2" id="KW-1185">Reference proteome</keyword>
<organism evidence="1 2">
    <name type="scientific">Stephania japonica</name>
    <dbReference type="NCBI Taxonomy" id="461633"/>
    <lineage>
        <taxon>Eukaryota</taxon>
        <taxon>Viridiplantae</taxon>
        <taxon>Streptophyta</taxon>
        <taxon>Embryophyta</taxon>
        <taxon>Tracheophyta</taxon>
        <taxon>Spermatophyta</taxon>
        <taxon>Magnoliopsida</taxon>
        <taxon>Ranunculales</taxon>
        <taxon>Menispermaceae</taxon>
        <taxon>Menispermoideae</taxon>
        <taxon>Cissampelideae</taxon>
        <taxon>Stephania</taxon>
    </lineage>
</organism>
<dbReference type="EMBL" id="JBBNAE010000007">
    <property type="protein sequence ID" value="KAK9110526.1"/>
    <property type="molecule type" value="Genomic_DNA"/>
</dbReference>
<proteinExistence type="predicted"/>
<reference evidence="1 2" key="1">
    <citation type="submission" date="2024-01" db="EMBL/GenBank/DDBJ databases">
        <title>Genome assemblies of Stephania.</title>
        <authorList>
            <person name="Yang L."/>
        </authorList>
    </citation>
    <scope>NUCLEOTIDE SEQUENCE [LARGE SCALE GENOMIC DNA]</scope>
    <source>
        <strain evidence="1">QJT</strain>
        <tissue evidence="1">Leaf</tissue>
    </source>
</reference>
<dbReference type="Proteomes" id="UP001417504">
    <property type="component" value="Unassembled WGS sequence"/>
</dbReference>
<protein>
    <submittedName>
        <fullName evidence="1">Uncharacterized protein</fullName>
    </submittedName>
</protein>
<accession>A0AAP0I882</accession>
<evidence type="ECO:0000313" key="1">
    <source>
        <dbReference type="EMBL" id="KAK9110526.1"/>
    </source>
</evidence>